<proteinExistence type="predicted"/>
<feature type="signal peptide" evidence="1">
    <location>
        <begin position="1"/>
        <end position="20"/>
    </location>
</feature>
<feature type="chain" id="PRO_5002748976" evidence="1">
    <location>
        <begin position="21"/>
        <end position="170"/>
    </location>
</feature>
<evidence type="ECO:0000313" key="3">
    <source>
        <dbReference type="Proteomes" id="UP000001194"/>
    </source>
</evidence>
<protein>
    <submittedName>
        <fullName evidence="2">Predicted protein</fullName>
    </submittedName>
</protein>
<dbReference type="OrthoDB" id="3085446at2759"/>
<sequence>MLLAVQLTFVLAFLSLSAIASPVFLQRRSPMTIYHGTCKEHVADIKKALKLLPGPFPGDFTYKPAFYCTDSYAQAHTYVQDIKGECKQGHAVVALIFSTHSVLNLGTGTDDNSPAVKKLQFFHACQQLALKVLGHEKLDAADTKTKAMVDKHDVISGAQTLKHPSCYLEY</sequence>
<evidence type="ECO:0000313" key="2">
    <source>
        <dbReference type="EMBL" id="EDR07965.1"/>
    </source>
</evidence>
<name>B0DBC1_LACBS</name>
<accession>B0DBC1</accession>
<dbReference type="InParanoid" id="B0DBC1"/>
<dbReference type="AlphaFoldDB" id="B0DBC1"/>
<reference evidence="2 3" key="1">
    <citation type="journal article" date="2008" name="Nature">
        <title>The genome of Laccaria bicolor provides insights into mycorrhizal symbiosis.</title>
        <authorList>
            <person name="Martin F."/>
            <person name="Aerts A."/>
            <person name="Ahren D."/>
            <person name="Brun A."/>
            <person name="Danchin E.G.J."/>
            <person name="Duchaussoy F."/>
            <person name="Gibon J."/>
            <person name="Kohler A."/>
            <person name="Lindquist E."/>
            <person name="Pereda V."/>
            <person name="Salamov A."/>
            <person name="Shapiro H.J."/>
            <person name="Wuyts J."/>
            <person name="Blaudez D."/>
            <person name="Buee M."/>
            <person name="Brokstein P."/>
            <person name="Canbaeck B."/>
            <person name="Cohen D."/>
            <person name="Courty P.E."/>
            <person name="Coutinho P.M."/>
            <person name="Delaruelle C."/>
            <person name="Detter J.C."/>
            <person name="Deveau A."/>
            <person name="DiFazio S."/>
            <person name="Duplessis S."/>
            <person name="Fraissinet-Tachet L."/>
            <person name="Lucic E."/>
            <person name="Frey-Klett P."/>
            <person name="Fourrey C."/>
            <person name="Feussner I."/>
            <person name="Gay G."/>
            <person name="Grimwood J."/>
            <person name="Hoegger P.J."/>
            <person name="Jain P."/>
            <person name="Kilaru S."/>
            <person name="Labbe J."/>
            <person name="Lin Y.C."/>
            <person name="Legue V."/>
            <person name="Le Tacon F."/>
            <person name="Marmeisse R."/>
            <person name="Melayah D."/>
            <person name="Montanini B."/>
            <person name="Muratet M."/>
            <person name="Nehls U."/>
            <person name="Niculita-Hirzel H."/>
            <person name="Oudot-Le Secq M.P."/>
            <person name="Peter M."/>
            <person name="Quesneville H."/>
            <person name="Rajashekar B."/>
            <person name="Reich M."/>
            <person name="Rouhier N."/>
            <person name="Schmutz J."/>
            <person name="Yin T."/>
            <person name="Chalot M."/>
            <person name="Henrissat B."/>
            <person name="Kuees U."/>
            <person name="Lucas S."/>
            <person name="Van de Peer Y."/>
            <person name="Podila G.K."/>
            <person name="Polle A."/>
            <person name="Pukkila P.J."/>
            <person name="Richardson P.M."/>
            <person name="Rouze P."/>
            <person name="Sanders I.R."/>
            <person name="Stajich J.E."/>
            <person name="Tunlid A."/>
            <person name="Tuskan G."/>
            <person name="Grigoriev I.V."/>
        </authorList>
    </citation>
    <scope>NUCLEOTIDE SEQUENCE [LARGE SCALE GENOMIC DNA]</scope>
    <source>
        <strain evidence="3">S238N-H82 / ATCC MYA-4686</strain>
    </source>
</reference>
<keyword evidence="1" id="KW-0732">Signal</keyword>
<dbReference type="Proteomes" id="UP000001194">
    <property type="component" value="Unassembled WGS sequence"/>
</dbReference>
<dbReference type="HOGENOM" id="CLU_1570887_0_0_1"/>
<evidence type="ECO:0000256" key="1">
    <source>
        <dbReference type="SAM" id="SignalP"/>
    </source>
</evidence>
<gene>
    <name evidence="2" type="ORF">LACBIDRAFT_327156</name>
</gene>
<organism evidence="3">
    <name type="scientific">Laccaria bicolor (strain S238N-H82 / ATCC MYA-4686)</name>
    <name type="common">Bicoloured deceiver</name>
    <name type="synonym">Laccaria laccata var. bicolor</name>
    <dbReference type="NCBI Taxonomy" id="486041"/>
    <lineage>
        <taxon>Eukaryota</taxon>
        <taxon>Fungi</taxon>
        <taxon>Dikarya</taxon>
        <taxon>Basidiomycota</taxon>
        <taxon>Agaricomycotina</taxon>
        <taxon>Agaricomycetes</taxon>
        <taxon>Agaricomycetidae</taxon>
        <taxon>Agaricales</taxon>
        <taxon>Agaricineae</taxon>
        <taxon>Hydnangiaceae</taxon>
        <taxon>Laccaria</taxon>
    </lineage>
</organism>
<dbReference type="GeneID" id="6076681"/>
<dbReference type="RefSeq" id="XP_001881035.1">
    <property type="nucleotide sequence ID" value="XM_001881000.1"/>
</dbReference>
<keyword evidence="3" id="KW-1185">Reference proteome</keyword>
<dbReference type="EMBL" id="DS547102">
    <property type="protein sequence ID" value="EDR07965.1"/>
    <property type="molecule type" value="Genomic_DNA"/>
</dbReference>
<dbReference type="KEGG" id="lbc:LACBIDRAFT_327156"/>